<protein>
    <submittedName>
        <fullName evidence="4">Putative damage-inducible protein DinB</fullName>
    </submittedName>
</protein>
<dbReference type="AlphaFoldDB" id="A0A327T529"/>
<feature type="binding site" evidence="3">
    <location>
        <position position="137"/>
    </location>
    <ligand>
        <name>a divalent metal cation</name>
        <dbReference type="ChEBI" id="CHEBI:60240"/>
    </ligand>
</feature>
<gene>
    <name evidence="4" type="ORF">LY11_00708</name>
</gene>
<dbReference type="Proteomes" id="UP000249754">
    <property type="component" value="Unassembled WGS sequence"/>
</dbReference>
<evidence type="ECO:0000313" key="5">
    <source>
        <dbReference type="Proteomes" id="UP000249754"/>
    </source>
</evidence>
<proteinExistence type="inferred from homology"/>
<sequence>MSTIQNLLKEITEESVVTRKMLKLVPVAQQDWRPHEKSMPMRNLAAHIAELPGWVSMVLKTDGLNFADQTYQAPAWSSNAELLGIFEKSLAEATAALQVAKEEDLLPNWTLKNGEQVLLLKTKGEVIRHSISQIVHHRAQLGVYLRLLDIPIPGSYGPSADDPNF</sequence>
<comment type="similarity">
    <text evidence="1">Belongs to the DinB family.</text>
</comment>
<organism evidence="4 5">
    <name type="scientific">Pedobacter cryoconitis</name>
    <dbReference type="NCBI Taxonomy" id="188932"/>
    <lineage>
        <taxon>Bacteria</taxon>
        <taxon>Pseudomonadati</taxon>
        <taxon>Bacteroidota</taxon>
        <taxon>Sphingobacteriia</taxon>
        <taxon>Sphingobacteriales</taxon>
        <taxon>Sphingobacteriaceae</taxon>
        <taxon>Pedobacter</taxon>
    </lineage>
</organism>
<dbReference type="OrthoDB" id="119432at2"/>
<dbReference type="InterPro" id="IPR007837">
    <property type="entry name" value="DinB"/>
</dbReference>
<dbReference type="Gene3D" id="1.20.120.450">
    <property type="entry name" value="dinb family like domain"/>
    <property type="match status" value="1"/>
</dbReference>
<reference evidence="4 5" key="1">
    <citation type="submission" date="2018-06" db="EMBL/GenBank/DDBJ databases">
        <title>Genomic Encyclopedia of Archaeal and Bacterial Type Strains, Phase II (KMG-II): from individual species to whole genera.</title>
        <authorList>
            <person name="Goeker M."/>
        </authorList>
    </citation>
    <scope>NUCLEOTIDE SEQUENCE [LARGE SCALE GENOMIC DNA]</scope>
    <source>
        <strain evidence="4 5">DSM 14825</strain>
    </source>
</reference>
<accession>A0A327T529</accession>
<name>A0A327T529_9SPHI</name>
<evidence type="ECO:0000256" key="1">
    <source>
        <dbReference type="ARBA" id="ARBA00008635"/>
    </source>
</evidence>
<comment type="caution">
    <text evidence="4">The sequence shown here is derived from an EMBL/GenBank/DDBJ whole genome shotgun (WGS) entry which is preliminary data.</text>
</comment>
<dbReference type="SUPFAM" id="SSF109854">
    <property type="entry name" value="DinB/YfiT-like putative metalloenzymes"/>
    <property type="match status" value="1"/>
</dbReference>
<dbReference type="InterPro" id="IPR034660">
    <property type="entry name" value="DinB/YfiT-like"/>
</dbReference>
<evidence type="ECO:0000256" key="3">
    <source>
        <dbReference type="PIRSR" id="PIRSR607837-1"/>
    </source>
</evidence>
<dbReference type="Pfam" id="PF05163">
    <property type="entry name" value="DinB"/>
    <property type="match status" value="1"/>
</dbReference>
<dbReference type="GO" id="GO:0046872">
    <property type="term" value="F:metal ion binding"/>
    <property type="evidence" value="ECO:0007669"/>
    <property type="project" value="UniProtKB-KW"/>
</dbReference>
<evidence type="ECO:0000256" key="2">
    <source>
        <dbReference type="ARBA" id="ARBA00022723"/>
    </source>
</evidence>
<feature type="binding site" evidence="3">
    <location>
        <position position="47"/>
    </location>
    <ligand>
        <name>a divalent metal cation</name>
        <dbReference type="ChEBI" id="CHEBI:60240"/>
    </ligand>
</feature>
<keyword evidence="2 3" id="KW-0479">Metal-binding</keyword>
<evidence type="ECO:0000313" key="4">
    <source>
        <dbReference type="EMBL" id="RAJ35465.1"/>
    </source>
</evidence>
<dbReference type="EMBL" id="QLLR01000002">
    <property type="protein sequence ID" value="RAJ35465.1"/>
    <property type="molecule type" value="Genomic_DNA"/>
</dbReference>
<dbReference type="RefSeq" id="WP_111632346.1">
    <property type="nucleotide sequence ID" value="NZ_QLLR01000002.1"/>
</dbReference>
<dbReference type="STRING" id="188932.AY601_0850"/>